<dbReference type="GO" id="GO:0016757">
    <property type="term" value="F:glycosyltransferase activity"/>
    <property type="evidence" value="ECO:0007669"/>
    <property type="project" value="InterPro"/>
</dbReference>
<dbReference type="AlphaFoldDB" id="A0A5B7TV48"/>
<dbReference type="RefSeq" id="WP_138950009.1">
    <property type="nucleotide sequence ID" value="NZ_CP040749.1"/>
</dbReference>
<dbReference type="Pfam" id="PF13439">
    <property type="entry name" value="Glyco_transf_4"/>
    <property type="match status" value="1"/>
</dbReference>
<dbReference type="KEGG" id="fbe:FF125_12110"/>
<proteinExistence type="predicted"/>
<dbReference type="SUPFAM" id="SSF53756">
    <property type="entry name" value="UDP-Glycosyltransferase/glycogen phosphorylase"/>
    <property type="match status" value="1"/>
</dbReference>
<feature type="domain" description="Glycosyl transferase family 1" evidence="1">
    <location>
        <begin position="173"/>
        <end position="332"/>
    </location>
</feature>
<dbReference type="Pfam" id="PF00534">
    <property type="entry name" value="Glycos_transf_1"/>
    <property type="match status" value="1"/>
</dbReference>
<organism evidence="3 4">
    <name type="scientific">Aureibaculum algae</name>
    <dbReference type="NCBI Taxonomy" id="2584122"/>
    <lineage>
        <taxon>Bacteria</taxon>
        <taxon>Pseudomonadati</taxon>
        <taxon>Bacteroidota</taxon>
        <taxon>Flavobacteriia</taxon>
        <taxon>Flavobacteriales</taxon>
        <taxon>Flavobacteriaceae</taxon>
        <taxon>Aureibaculum</taxon>
    </lineage>
</organism>
<accession>A0A5B7TV48</accession>
<dbReference type="CDD" id="cd03820">
    <property type="entry name" value="GT4_AmsD-like"/>
    <property type="match status" value="1"/>
</dbReference>
<sequence length="352" mass="39498">MKIVLVTPLLDLGGGQRYITSLANRWSSQGYVVNIIVLRKGKSFYPINSEVVVTELNLTGEGGIKKAFSALRTLLKLRKKIQSINPFFVLSILSSTNILTILATRYLKTRVIVEDVMSPLRPRSKVENQCRKFFYKKADGIIALTDIAKGIIQDETGCKNIITIPNPVFDLKINESIKKEKIVLNVGRLNCAKGQKYFIEACKKINRPDWKFVILGDGELRKELEQQINNLDIHNLVTLNGVEKDVGKWLSKSTIFAFPSVSECFPIALLEGMAAGLPCVSFDCLTGPSELIEDGENGFLVPVGDVDQFSKKIVQLMNDENLRNKFSIKAKEIQQKFSIDKISNEILEFCSY</sequence>
<evidence type="ECO:0000313" key="4">
    <source>
        <dbReference type="Proteomes" id="UP000306229"/>
    </source>
</evidence>
<name>A0A5B7TV48_9FLAO</name>
<dbReference type="EMBL" id="CP040749">
    <property type="protein sequence ID" value="QCX39144.1"/>
    <property type="molecule type" value="Genomic_DNA"/>
</dbReference>
<evidence type="ECO:0000259" key="2">
    <source>
        <dbReference type="Pfam" id="PF13439"/>
    </source>
</evidence>
<dbReference type="PANTHER" id="PTHR12526:SF630">
    <property type="entry name" value="GLYCOSYLTRANSFERASE"/>
    <property type="match status" value="1"/>
</dbReference>
<dbReference type="Proteomes" id="UP000306229">
    <property type="component" value="Chromosome"/>
</dbReference>
<evidence type="ECO:0000259" key="1">
    <source>
        <dbReference type="Pfam" id="PF00534"/>
    </source>
</evidence>
<evidence type="ECO:0000313" key="3">
    <source>
        <dbReference type="EMBL" id="QCX39144.1"/>
    </source>
</evidence>
<dbReference type="OrthoDB" id="9811239at2"/>
<reference evidence="3 4" key="1">
    <citation type="submission" date="2019-05" db="EMBL/GenBank/DDBJ databases">
        <title>Algicella ahnfeltiae gen. nov., sp. nov., a novel marine bacterium of the family Flavobacteriaceae isolated from a red alga.</title>
        <authorList>
            <person name="Nedashkovskaya O.I."/>
            <person name="Kukhlevskiy A.D."/>
            <person name="Kim S.-G."/>
            <person name="Zhukova N.V."/>
            <person name="Mikhailov V.V."/>
        </authorList>
    </citation>
    <scope>NUCLEOTIDE SEQUENCE [LARGE SCALE GENOMIC DNA]</scope>
    <source>
        <strain evidence="3 4">10Alg115</strain>
    </source>
</reference>
<feature type="domain" description="Glycosyltransferase subfamily 4-like N-terminal" evidence="2">
    <location>
        <begin position="13"/>
        <end position="168"/>
    </location>
</feature>
<keyword evidence="3" id="KW-0808">Transferase</keyword>
<gene>
    <name evidence="3" type="ORF">FF125_12110</name>
</gene>
<dbReference type="InterPro" id="IPR001296">
    <property type="entry name" value="Glyco_trans_1"/>
</dbReference>
<dbReference type="InterPro" id="IPR028098">
    <property type="entry name" value="Glyco_trans_4-like_N"/>
</dbReference>
<keyword evidence="4" id="KW-1185">Reference proteome</keyword>
<protein>
    <submittedName>
        <fullName evidence="3">Glycosyltransferase family 4 protein</fullName>
    </submittedName>
</protein>
<dbReference type="PANTHER" id="PTHR12526">
    <property type="entry name" value="GLYCOSYLTRANSFERASE"/>
    <property type="match status" value="1"/>
</dbReference>
<dbReference type="Gene3D" id="3.40.50.2000">
    <property type="entry name" value="Glycogen Phosphorylase B"/>
    <property type="match status" value="2"/>
</dbReference>